<dbReference type="Proteomes" id="UP001302477">
    <property type="component" value="Chromosome"/>
</dbReference>
<dbReference type="CDD" id="cd01300">
    <property type="entry name" value="YtcJ_like"/>
    <property type="match status" value="1"/>
</dbReference>
<dbReference type="SUPFAM" id="SSF51556">
    <property type="entry name" value="Metallo-dependent hydrolases"/>
    <property type="match status" value="1"/>
</dbReference>
<dbReference type="PANTHER" id="PTHR22642">
    <property type="entry name" value="IMIDAZOLONEPROPIONASE"/>
    <property type="match status" value="1"/>
</dbReference>
<name>A0AAU0MWQ3_9GAMM</name>
<dbReference type="AlphaFoldDB" id="A0AAU0MWQ3"/>
<sequence>MATETADAIFHNGVIITIDDKHPTAEAVAVKDGKIIAVGKRDQVLKTANENTRKIDLAGKTMLPGFFDSHGHAWMIGFQSMTANLLPPPDGTGKDITSLIKLLQGWAAANQDAVKQIGWIVGFGYDNSQLAEQRHPTRKDLDLVSADIPILIIHQSGHLGVANSKALEIASISANTQNPKGGVFQREADGKTPNGVAEEYAFFQLVGAFGKSLNKDVNDLFGIEGTKLLASYGYTTAQEGRATQASLDALKRVADSGALKIDLVVYPDILEIPDIHPTLEYHNRLRVGGAKLTIDGSPQGKTAWLTQPYFIPPPGQDKDYRGYPAITEQQAMDAVEKAFAHNWQILVHCNGDAAIDLMIKAVKAAEAKHPNVHNRPVLIHGQTLRRDQVDEIKKLGIFPSLFPMHTFYWGDYHRDSVLGPKRAANISPTGWVLAEGMMFGTHHDAPVALPDSMRVLSATVTRRSRSGRVIGPEHRVPVATALKAMTLWPAWQHFEEKRKGSIEVGKLADLVVLSDNPLTVSEDQLANLKVMETYKEGVSVYKRDSATASAPSPAMFGVTLPNRNTHDAHNLGIRHQHGDGCFNDALSLLMHAVEQASQNE</sequence>
<dbReference type="KEGG" id="mpaf:R5R33_11790"/>
<dbReference type="Gene3D" id="3.20.20.140">
    <property type="entry name" value="Metal-dependent hydrolases"/>
    <property type="match status" value="1"/>
</dbReference>
<organism evidence="2 3">
    <name type="scientific">Microbulbifer pacificus</name>
    <dbReference type="NCBI Taxonomy" id="407164"/>
    <lineage>
        <taxon>Bacteria</taxon>
        <taxon>Pseudomonadati</taxon>
        <taxon>Pseudomonadota</taxon>
        <taxon>Gammaproteobacteria</taxon>
        <taxon>Cellvibrionales</taxon>
        <taxon>Microbulbiferaceae</taxon>
        <taxon>Microbulbifer</taxon>
    </lineage>
</organism>
<dbReference type="Gene3D" id="2.30.40.10">
    <property type="entry name" value="Urease, subunit C, domain 1"/>
    <property type="match status" value="1"/>
</dbReference>
<accession>A0AAU0MWQ3</accession>
<evidence type="ECO:0000313" key="3">
    <source>
        <dbReference type="Proteomes" id="UP001302477"/>
    </source>
</evidence>
<dbReference type="Gene3D" id="3.10.310.70">
    <property type="match status" value="1"/>
</dbReference>
<dbReference type="InterPro" id="IPR011059">
    <property type="entry name" value="Metal-dep_hydrolase_composite"/>
</dbReference>
<dbReference type="PANTHER" id="PTHR22642:SF2">
    <property type="entry name" value="PROTEIN LONG AFTER FAR-RED 3"/>
    <property type="match status" value="1"/>
</dbReference>
<dbReference type="InterPro" id="IPR032466">
    <property type="entry name" value="Metal_Hydrolase"/>
</dbReference>
<dbReference type="InterPro" id="IPR033932">
    <property type="entry name" value="YtcJ-like"/>
</dbReference>
<evidence type="ECO:0000313" key="2">
    <source>
        <dbReference type="EMBL" id="WOX04422.1"/>
    </source>
</evidence>
<dbReference type="SUPFAM" id="SSF51338">
    <property type="entry name" value="Composite domain of metallo-dependent hydrolases"/>
    <property type="match status" value="1"/>
</dbReference>
<dbReference type="InterPro" id="IPR013108">
    <property type="entry name" value="Amidohydro_3"/>
</dbReference>
<proteinExistence type="predicted"/>
<gene>
    <name evidence="2" type="ORF">R5R33_11790</name>
</gene>
<dbReference type="Pfam" id="PF07969">
    <property type="entry name" value="Amidohydro_3"/>
    <property type="match status" value="1"/>
</dbReference>
<evidence type="ECO:0000259" key="1">
    <source>
        <dbReference type="Pfam" id="PF07969"/>
    </source>
</evidence>
<dbReference type="GO" id="GO:0016810">
    <property type="term" value="F:hydrolase activity, acting on carbon-nitrogen (but not peptide) bonds"/>
    <property type="evidence" value="ECO:0007669"/>
    <property type="project" value="InterPro"/>
</dbReference>
<dbReference type="RefSeq" id="WP_318952901.1">
    <property type="nucleotide sequence ID" value="NZ_CP137555.1"/>
</dbReference>
<protein>
    <submittedName>
        <fullName evidence="2">Amidohydrolase</fullName>
    </submittedName>
</protein>
<dbReference type="EMBL" id="CP137555">
    <property type="protein sequence ID" value="WOX04422.1"/>
    <property type="molecule type" value="Genomic_DNA"/>
</dbReference>
<reference evidence="2 3" key="1">
    <citation type="submission" date="2023-10" db="EMBL/GenBank/DDBJ databases">
        <title>Description of Microbulbifer bruguierae sp. nov., isolated from the sediments of mangrove plant Bruguiera sexangula and comparative genomic analyses of the genus Microbulbifer.</title>
        <authorList>
            <person name="Long M."/>
        </authorList>
    </citation>
    <scope>NUCLEOTIDE SEQUENCE [LARGE SCALE GENOMIC DNA]</scope>
    <source>
        <strain evidence="2 3">SPO729</strain>
    </source>
</reference>
<feature type="domain" description="Amidohydrolase 3" evidence="1">
    <location>
        <begin position="55"/>
        <end position="541"/>
    </location>
</feature>
<keyword evidence="3" id="KW-1185">Reference proteome</keyword>